<dbReference type="EMBL" id="JAGYWB010000014">
    <property type="protein sequence ID" value="KAI0499280.1"/>
    <property type="molecule type" value="Genomic_DNA"/>
</dbReference>
<name>A0A8T3AT34_DENNO</name>
<reference evidence="1" key="1">
    <citation type="journal article" date="2022" name="Front. Genet.">
        <title>Chromosome-Scale Assembly of the Dendrobium nobile Genome Provides Insights Into the Molecular Mechanism of the Biosynthesis of the Medicinal Active Ingredient of Dendrobium.</title>
        <authorList>
            <person name="Xu Q."/>
            <person name="Niu S.-C."/>
            <person name="Li K.-L."/>
            <person name="Zheng P.-J."/>
            <person name="Zhang X.-J."/>
            <person name="Jia Y."/>
            <person name="Liu Y."/>
            <person name="Niu Y.-X."/>
            <person name="Yu L.-H."/>
            <person name="Chen D.-F."/>
            <person name="Zhang G.-Q."/>
        </authorList>
    </citation>
    <scope>NUCLEOTIDE SEQUENCE</scope>
    <source>
        <tissue evidence="1">Leaf</tissue>
    </source>
</reference>
<keyword evidence="2" id="KW-1185">Reference proteome</keyword>
<accession>A0A8T3AT34</accession>
<sequence length="69" mass="7485">MASIEGASSRDGEGVHVFHQSLMIMTINHASDDHKHVPCFSSSAYLTRNSSLSFSSTVEEGEKKLIASM</sequence>
<organism evidence="1 2">
    <name type="scientific">Dendrobium nobile</name>
    <name type="common">Orchid</name>
    <dbReference type="NCBI Taxonomy" id="94219"/>
    <lineage>
        <taxon>Eukaryota</taxon>
        <taxon>Viridiplantae</taxon>
        <taxon>Streptophyta</taxon>
        <taxon>Embryophyta</taxon>
        <taxon>Tracheophyta</taxon>
        <taxon>Spermatophyta</taxon>
        <taxon>Magnoliopsida</taxon>
        <taxon>Liliopsida</taxon>
        <taxon>Asparagales</taxon>
        <taxon>Orchidaceae</taxon>
        <taxon>Epidendroideae</taxon>
        <taxon>Malaxideae</taxon>
        <taxon>Dendrobiinae</taxon>
        <taxon>Dendrobium</taxon>
    </lineage>
</organism>
<protein>
    <submittedName>
        <fullName evidence="1">Uncharacterized protein</fullName>
    </submittedName>
</protein>
<gene>
    <name evidence="1" type="ORF">KFK09_020183</name>
</gene>
<dbReference type="Proteomes" id="UP000829196">
    <property type="component" value="Unassembled WGS sequence"/>
</dbReference>
<evidence type="ECO:0000313" key="2">
    <source>
        <dbReference type="Proteomes" id="UP000829196"/>
    </source>
</evidence>
<evidence type="ECO:0000313" key="1">
    <source>
        <dbReference type="EMBL" id="KAI0499280.1"/>
    </source>
</evidence>
<dbReference type="AlphaFoldDB" id="A0A8T3AT34"/>
<comment type="caution">
    <text evidence="1">The sequence shown here is derived from an EMBL/GenBank/DDBJ whole genome shotgun (WGS) entry which is preliminary data.</text>
</comment>
<proteinExistence type="predicted"/>